<proteinExistence type="predicted"/>
<name>A0A914QN64_9BILA</name>
<organism evidence="1 2">
    <name type="scientific">Panagrolaimus davidi</name>
    <dbReference type="NCBI Taxonomy" id="227884"/>
    <lineage>
        <taxon>Eukaryota</taxon>
        <taxon>Metazoa</taxon>
        <taxon>Ecdysozoa</taxon>
        <taxon>Nematoda</taxon>
        <taxon>Chromadorea</taxon>
        <taxon>Rhabditida</taxon>
        <taxon>Tylenchina</taxon>
        <taxon>Panagrolaimomorpha</taxon>
        <taxon>Panagrolaimoidea</taxon>
        <taxon>Panagrolaimidae</taxon>
        <taxon>Panagrolaimus</taxon>
    </lineage>
</organism>
<evidence type="ECO:0000313" key="2">
    <source>
        <dbReference type="WBParaSite" id="PDA_v2.g288.t1"/>
    </source>
</evidence>
<accession>A0A914QN64</accession>
<keyword evidence="1" id="KW-1185">Reference proteome</keyword>
<dbReference type="Proteomes" id="UP000887578">
    <property type="component" value="Unplaced"/>
</dbReference>
<dbReference type="WBParaSite" id="PDA_v2.g288.t1">
    <property type="protein sequence ID" value="PDA_v2.g288.t1"/>
    <property type="gene ID" value="PDA_v2.g288"/>
</dbReference>
<protein>
    <submittedName>
        <fullName evidence="2">Uncharacterized protein</fullName>
    </submittedName>
</protein>
<dbReference type="AlphaFoldDB" id="A0A914QN64"/>
<sequence>MHVIFTKDTMKKLMELNFQRKFTDFTLWEINHYQMPDVNLMDEFLKKNLEDKAELELNFIDAEENRLFNSQMFEKIQAWTPEERKPTFHETFE</sequence>
<evidence type="ECO:0000313" key="1">
    <source>
        <dbReference type="Proteomes" id="UP000887578"/>
    </source>
</evidence>
<reference evidence="2" key="1">
    <citation type="submission" date="2022-11" db="UniProtKB">
        <authorList>
            <consortium name="WormBaseParasite"/>
        </authorList>
    </citation>
    <scope>IDENTIFICATION</scope>
</reference>